<evidence type="ECO:0000313" key="4">
    <source>
        <dbReference type="Proteomes" id="UP000007110"/>
    </source>
</evidence>
<evidence type="ECO:0000313" key="3">
    <source>
        <dbReference type="EnsemblMetazoa" id="XP_011673366"/>
    </source>
</evidence>
<keyword evidence="1" id="KW-0175">Coiled coil</keyword>
<evidence type="ECO:0000256" key="1">
    <source>
        <dbReference type="SAM" id="Coils"/>
    </source>
</evidence>
<dbReference type="AlphaFoldDB" id="A0A7M7HKM8"/>
<reference evidence="3" key="2">
    <citation type="submission" date="2021-01" db="UniProtKB">
        <authorList>
            <consortium name="EnsemblMetazoa"/>
        </authorList>
    </citation>
    <scope>IDENTIFICATION</scope>
</reference>
<keyword evidence="4" id="KW-1185">Reference proteome</keyword>
<feature type="compositionally biased region" description="Basic residues" evidence="2">
    <location>
        <begin position="29"/>
        <end position="51"/>
    </location>
</feature>
<accession>A0A7M7HKM8</accession>
<dbReference type="Gene3D" id="3.40.50.410">
    <property type="entry name" value="von Willebrand factor, type A domain"/>
    <property type="match status" value="1"/>
</dbReference>
<dbReference type="InParanoid" id="A0A7M7HKM8"/>
<dbReference type="KEGG" id="spu:579550"/>
<sequence>MVIDTRESPEPQQTSLNESLAFQIQHPNSHIKTKMPGRGRGRGRWRGRGRGGGRNQGGRGQQSDQDTDVWNLTETATSDQDFEKRPELLFTSSKVTFDQHLAAQESYKNVYLATMKVLLANGVSVSQGIKVRALAVAWARKDHALAETFLQDSETFTMAEILKALNLLDAGRRMREKERHLRQLQVQIQEKVKVNPKKMSKVKSDIDNFNATKPKVGSVSGALSRHIRRWVRSLTSAQLEFYALHYPKEPWKTLADICHLNPKKDFPEKPWFLPYCFGEPAPSESLVAKCAGMNAENIDELVKGVDVPYTHIKQFTVNLTEESKERIATYEEKVDTLLWYYEDLHCPKVDEVICRRISDGEAVTLPSGKLIERLLLMKTQGIGSCVMESLIPEAAKRLKTMKVSLEAPVAILGDRSPSMDIAIKTSTIIAGLLTAITDAKLSFFSNKDYVPEKIPKTITEILKMASTLKTHGSTAPAASLWPYYERKEVIKTFVVVTDEEENCDNNGYRFQALFKKYREEVYSDAKLVFISFLRSQHAPGQMVSLLTADGIHPMQFKFSRDRPDLTKLDSVLGLLSTSTGDFKKKVDRIAQEMTDAQRQAEP</sequence>
<dbReference type="EnsemblMetazoa" id="XM_011675064">
    <property type="protein sequence ID" value="XP_011673366"/>
    <property type="gene ID" value="LOC579550"/>
</dbReference>
<proteinExistence type="predicted"/>
<feature type="region of interest" description="Disordered" evidence="2">
    <location>
        <begin position="24"/>
        <end position="69"/>
    </location>
</feature>
<reference evidence="4" key="1">
    <citation type="submission" date="2015-02" db="EMBL/GenBank/DDBJ databases">
        <title>Genome sequencing for Strongylocentrotus purpuratus.</title>
        <authorList>
            <person name="Murali S."/>
            <person name="Liu Y."/>
            <person name="Vee V."/>
            <person name="English A."/>
            <person name="Wang M."/>
            <person name="Skinner E."/>
            <person name="Han Y."/>
            <person name="Muzny D.M."/>
            <person name="Worley K.C."/>
            <person name="Gibbs R.A."/>
        </authorList>
    </citation>
    <scope>NUCLEOTIDE SEQUENCE</scope>
</reference>
<organism evidence="3 4">
    <name type="scientific">Strongylocentrotus purpuratus</name>
    <name type="common">Purple sea urchin</name>
    <dbReference type="NCBI Taxonomy" id="7668"/>
    <lineage>
        <taxon>Eukaryota</taxon>
        <taxon>Metazoa</taxon>
        <taxon>Echinodermata</taxon>
        <taxon>Eleutherozoa</taxon>
        <taxon>Echinozoa</taxon>
        <taxon>Echinoidea</taxon>
        <taxon>Euechinoidea</taxon>
        <taxon>Echinacea</taxon>
        <taxon>Camarodonta</taxon>
        <taxon>Echinidea</taxon>
        <taxon>Strongylocentrotidae</taxon>
        <taxon>Strongylocentrotus</taxon>
    </lineage>
</organism>
<dbReference type="RefSeq" id="XP_011673366.2">
    <property type="nucleotide sequence ID" value="XM_011675064.2"/>
</dbReference>
<name>A0A7M7HKM8_STRPU</name>
<dbReference type="GeneID" id="579550"/>
<protein>
    <submittedName>
        <fullName evidence="3">Uncharacterized protein</fullName>
    </submittedName>
</protein>
<dbReference type="Proteomes" id="UP000007110">
    <property type="component" value="Unassembled WGS sequence"/>
</dbReference>
<dbReference type="SUPFAM" id="SSF53300">
    <property type="entry name" value="vWA-like"/>
    <property type="match status" value="1"/>
</dbReference>
<evidence type="ECO:0000256" key="2">
    <source>
        <dbReference type="SAM" id="MobiDB-lite"/>
    </source>
</evidence>
<dbReference type="OrthoDB" id="301415at2759"/>
<dbReference type="OMA" id="ATCKHIT"/>
<dbReference type="InterPro" id="IPR036465">
    <property type="entry name" value="vWFA_dom_sf"/>
</dbReference>
<feature type="coiled-coil region" evidence="1">
    <location>
        <begin position="167"/>
        <end position="194"/>
    </location>
</feature>